<dbReference type="EMBL" id="JAULSN010000004">
    <property type="protein sequence ID" value="KAK3373495.1"/>
    <property type="molecule type" value="Genomic_DNA"/>
</dbReference>
<dbReference type="Proteomes" id="UP001287356">
    <property type="component" value="Unassembled WGS sequence"/>
</dbReference>
<reference evidence="1" key="1">
    <citation type="journal article" date="2023" name="Mol. Phylogenet. Evol.">
        <title>Genome-scale phylogeny and comparative genomics of the fungal order Sordariales.</title>
        <authorList>
            <person name="Hensen N."/>
            <person name="Bonometti L."/>
            <person name="Westerberg I."/>
            <person name="Brannstrom I.O."/>
            <person name="Guillou S."/>
            <person name="Cros-Aarteil S."/>
            <person name="Calhoun S."/>
            <person name="Haridas S."/>
            <person name="Kuo A."/>
            <person name="Mondo S."/>
            <person name="Pangilinan J."/>
            <person name="Riley R."/>
            <person name="LaButti K."/>
            <person name="Andreopoulos B."/>
            <person name="Lipzen A."/>
            <person name="Chen C."/>
            <person name="Yan M."/>
            <person name="Daum C."/>
            <person name="Ng V."/>
            <person name="Clum A."/>
            <person name="Steindorff A."/>
            <person name="Ohm R.A."/>
            <person name="Martin F."/>
            <person name="Silar P."/>
            <person name="Natvig D.O."/>
            <person name="Lalanne C."/>
            <person name="Gautier V."/>
            <person name="Ament-Velasquez S.L."/>
            <person name="Kruys A."/>
            <person name="Hutchinson M.I."/>
            <person name="Powell A.J."/>
            <person name="Barry K."/>
            <person name="Miller A.N."/>
            <person name="Grigoriev I.V."/>
            <person name="Debuchy R."/>
            <person name="Gladieux P."/>
            <person name="Hiltunen Thoren M."/>
            <person name="Johannesson H."/>
        </authorList>
    </citation>
    <scope>NUCLEOTIDE SEQUENCE</scope>
    <source>
        <strain evidence="1">CBS 958.72</strain>
    </source>
</reference>
<comment type="caution">
    <text evidence="1">The sequence shown here is derived from an EMBL/GenBank/DDBJ whole genome shotgun (WGS) entry which is preliminary data.</text>
</comment>
<organism evidence="1 2">
    <name type="scientific">Lasiosphaeria ovina</name>
    <dbReference type="NCBI Taxonomy" id="92902"/>
    <lineage>
        <taxon>Eukaryota</taxon>
        <taxon>Fungi</taxon>
        <taxon>Dikarya</taxon>
        <taxon>Ascomycota</taxon>
        <taxon>Pezizomycotina</taxon>
        <taxon>Sordariomycetes</taxon>
        <taxon>Sordariomycetidae</taxon>
        <taxon>Sordariales</taxon>
        <taxon>Lasiosphaeriaceae</taxon>
        <taxon>Lasiosphaeria</taxon>
    </lineage>
</organism>
<proteinExistence type="predicted"/>
<accession>A0AAE0KC72</accession>
<protein>
    <submittedName>
        <fullName evidence="1">Uncharacterized protein</fullName>
    </submittedName>
</protein>
<sequence>MFFFLLFCFYIGLRRWEGRGRFGAVLLLFCCIHPSHLISSRHVTSRKSTYTTSTYYTRRHFITGLFRIVFSLDQI</sequence>
<dbReference type="AlphaFoldDB" id="A0AAE0KC72"/>
<evidence type="ECO:0000313" key="2">
    <source>
        <dbReference type="Proteomes" id="UP001287356"/>
    </source>
</evidence>
<name>A0AAE0KC72_9PEZI</name>
<reference evidence="1" key="2">
    <citation type="submission" date="2023-06" db="EMBL/GenBank/DDBJ databases">
        <authorList>
            <consortium name="Lawrence Berkeley National Laboratory"/>
            <person name="Haridas S."/>
            <person name="Hensen N."/>
            <person name="Bonometti L."/>
            <person name="Westerberg I."/>
            <person name="Brannstrom I.O."/>
            <person name="Guillou S."/>
            <person name="Cros-Aarteil S."/>
            <person name="Calhoun S."/>
            <person name="Kuo A."/>
            <person name="Mondo S."/>
            <person name="Pangilinan J."/>
            <person name="Riley R."/>
            <person name="Labutti K."/>
            <person name="Andreopoulos B."/>
            <person name="Lipzen A."/>
            <person name="Chen C."/>
            <person name="Yanf M."/>
            <person name="Daum C."/>
            <person name="Ng V."/>
            <person name="Clum A."/>
            <person name="Steindorff A."/>
            <person name="Ohm R."/>
            <person name="Martin F."/>
            <person name="Silar P."/>
            <person name="Natvig D."/>
            <person name="Lalanne C."/>
            <person name="Gautier V."/>
            <person name="Ament-Velasquez S.L."/>
            <person name="Kruys A."/>
            <person name="Hutchinson M.I."/>
            <person name="Powell A.J."/>
            <person name="Barry K."/>
            <person name="Miller A.N."/>
            <person name="Grigoriev I.V."/>
            <person name="Debuchy R."/>
            <person name="Gladieux P."/>
            <person name="Thoren M.H."/>
            <person name="Johannesson H."/>
        </authorList>
    </citation>
    <scope>NUCLEOTIDE SEQUENCE</scope>
    <source>
        <strain evidence="1">CBS 958.72</strain>
    </source>
</reference>
<keyword evidence="2" id="KW-1185">Reference proteome</keyword>
<evidence type="ECO:0000313" key="1">
    <source>
        <dbReference type="EMBL" id="KAK3373495.1"/>
    </source>
</evidence>
<gene>
    <name evidence="1" type="ORF">B0T24DRAFT_623526</name>
</gene>